<reference evidence="1 2" key="1">
    <citation type="submission" date="2015-12" db="EMBL/GenBank/DDBJ databases">
        <title>Intraspecies pangenome expansion in the marine bacterium Alteromonas.</title>
        <authorList>
            <person name="Lopez-Perez M."/>
            <person name="Rodriguez-Valera F."/>
        </authorList>
    </citation>
    <scope>NUCLEOTIDE SEQUENCE [LARGE SCALE GENOMIC DNA]</scope>
    <source>
        <strain evidence="1 2">UM8</strain>
    </source>
</reference>
<dbReference type="RefSeq" id="WP_015065887.1">
    <property type="nucleotide sequence ID" value="NZ_CP013928.1"/>
</dbReference>
<dbReference type="EMBL" id="CP013928">
    <property type="protein sequence ID" value="AMJ76905.1"/>
    <property type="molecule type" value="Genomic_DNA"/>
</dbReference>
<name>A0AAC8XGH1_9ALTE</name>
<accession>A0AAC8XGH1</accession>
<sequence length="449" mass="52621">MSYFSNYKSVDINLNRFDYEPIRIVLAAYQELKKTQSTDSLHAEINKFCRKAINRFVSGKKAYIQDIEYVKELCRKKGTNTCRLLYRSIDFIDFDLVKYQVFESFYLNNDIEKVHILLESNEGWEYHEKVIFDLGLQKVFTPISKNDLKNNFFEIPILFFALPQWLESTLIIPPSGRLHFIYPEKLDYDFKIDSHLTLNSGKSLEIFSLKNEVNKKSFNIEPIPDFYNKFPEQDTRERDPLEKNEIISSEFKRDPVNTLNILLTSNNHLFTNKVYLTIMRDNSLKFSSFDTESDLEDVRYIVSSIDASCANIQSLLKEQTKIMEVWKKPLRDNLKSSSLTQTLENLGAEKASEQNIKNWADSNRIAPRSESDFRAVLKFAGIDSEEQIKNYFYLAYKQRSDSISIGHKRSYLASEIVKRNIQERINNKEKIIGYFVSHGISFQVDEVKI</sequence>
<dbReference type="AlphaFoldDB" id="A0AAC8XGH1"/>
<gene>
    <name evidence="1" type="ORF">AV942_00550</name>
</gene>
<evidence type="ECO:0000313" key="1">
    <source>
        <dbReference type="EMBL" id="AMJ76905.1"/>
    </source>
</evidence>
<proteinExistence type="predicted"/>
<dbReference type="Proteomes" id="UP000061468">
    <property type="component" value="Chromosome"/>
</dbReference>
<organism evidence="1 2">
    <name type="scientific">Alteromonas mediterranea</name>
    <dbReference type="NCBI Taxonomy" id="314275"/>
    <lineage>
        <taxon>Bacteria</taxon>
        <taxon>Pseudomonadati</taxon>
        <taxon>Pseudomonadota</taxon>
        <taxon>Gammaproteobacteria</taxon>
        <taxon>Alteromonadales</taxon>
        <taxon>Alteromonadaceae</taxon>
        <taxon>Alteromonas/Salinimonas group</taxon>
        <taxon>Alteromonas</taxon>
    </lineage>
</organism>
<evidence type="ECO:0000313" key="2">
    <source>
        <dbReference type="Proteomes" id="UP000061468"/>
    </source>
</evidence>
<protein>
    <submittedName>
        <fullName evidence="1">Uncharacterized protein</fullName>
    </submittedName>
</protein>